<dbReference type="NCBIfam" id="TIGR01874">
    <property type="entry name" value="cas_cas5a"/>
    <property type="match status" value="1"/>
</dbReference>
<dbReference type="GO" id="GO:0051607">
    <property type="term" value="P:defense response to virus"/>
    <property type="evidence" value="ECO:0007669"/>
    <property type="project" value="UniProtKB-KW"/>
</dbReference>
<accession>A0A7L4P9J6</accession>
<reference evidence="4 5" key="1">
    <citation type="journal article" date="2020" name="Nat. Commun.">
        <title>The structures of two archaeal type IV pili illuminate evolutionary relationships.</title>
        <authorList>
            <person name="Wang F."/>
            <person name="Baquero D.P."/>
            <person name="Su Z."/>
            <person name="Beltran L.C."/>
            <person name="Prangishvili D."/>
            <person name="Krupovic M."/>
            <person name="Egelman E.H."/>
        </authorList>
    </citation>
    <scope>NUCLEOTIDE SEQUENCE [LARGE SCALE GENOMIC DNA]</scope>
    <source>
        <strain evidence="4 5">2GA</strain>
    </source>
</reference>
<dbReference type="RefSeq" id="WP_011900613.1">
    <property type="nucleotide sequence ID" value="NZ_JAAVJF010000002.1"/>
</dbReference>
<keyword evidence="5" id="KW-1185">Reference proteome</keyword>
<gene>
    <name evidence="4" type="primary">cas5a</name>
    <name evidence="4" type="ORF">HC235_06415</name>
</gene>
<evidence type="ECO:0000313" key="4">
    <source>
        <dbReference type="EMBL" id="NYR15571.1"/>
    </source>
</evidence>
<dbReference type="Proteomes" id="UP000554766">
    <property type="component" value="Unassembled WGS sequence"/>
</dbReference>
<dbReference type="InterPro" id="IPR013422">
    <property type="entry name" value="CRISPR-assoc_prot_Cas5_N"/>
</dbReference>
<evidence type="ECO:0000256" key="3">
    <source>
        <dbReference type="ARBA" id="ARBA00025626"/>
    </source>
</evidence>
<dbReference type="EMBL" id="JAAVJF010000002">
    <property type="protein sequence ID" value="NYR15571.1"/>
    <property type="molecule type" value="Genomic_DNA"/>
</dbReference>
<keyword evidence="2" id="KW-0051">Antiviral defense</keyword>
<dbReference type="InterPro" id="IPR010153">
    <property type="entry name" value="CRISPR-assoc_prot_Cas5a-typ"/>
</dbReference>
<dbReference type="Gene3D" id="3.30.70.3120">
    <property type="match status" value="1"/>
</dbReference>
<organism evidence="4 5">
    <name type="scientific">Pyrobaculum arsenaticum</name>
    <dbReference type="NCBI Taxonomy" id="121277"/>
    <lineage>
        <taxon>Archaea</taxon>
        <taxon>Thermoproteota</taxon>
        <taxon>Thermoprotei</taxon>
        <taxon>Thermoproteales</taxon>
        <taxon>Thermoproteaceae</taxon>
        <taxon>Pyrobaculum</taxon>
    </lineage>
</organism>
<evidence type="ECO:0000313" key="5">
    <source>
        <dbReference type="Proteomes" id="UP000554766"/>
    </source>
</evidence>
<comment type="caution">
    <text evidence="4">The sequence shown here is derived from an EMBL/GenBank/DDBJ whole genome shotgun (WGS) entry which is preliminary data.</text>
</comment>
<evidence type="ECO:0000256" key="2">
    <source>
        <dbReference type="ARBA" id="ARBA00023118"/>
    </source>
</evidence>
<comment type="function">
    <text evidence="3">CRISPR (clustered regularly interspaced short palindromic repeat) is an adaptive immune system that provides protection against mobile genetic elements (viruses, transposable elements and conjugative plasmids). CRISPR clusters contain spacers, sequences complementary to antecedent mobile elements, and target invading nucleic acids. CRISPR clusters are transcribed and processed into CRISPR RNA (crRNA).</text>
</comment>
<dbReference type="InterPro" id="IPR053725">
    <property type="entry name" value="CRISPR_Cas5_sf"/>
</dbReference>
<evidence type="ECO:0000256" key="1">
    <source>
        <dbReference type="ARBA" id="ARBA00010891"/>
    </source>
</evidence>
<sequence>MGGNYLLVKLVFHSPYYSYPAGAEGGRGPTLPPPSTLIGALMAAYLRLRGPREGDPPTSLVNSVKYAYFWAPSYSTTASLNTHFTWLTQRKSRLELIEAMKILGKTVEGTATEEELRKAVSAIKNYGRGPRDLQPEHLKSDPHSWIAKLRAMLFSPWPTYETYFWGDAYALYIIEDEELKEAGNYIFRVGPKETLVSSRVVEVRSAREVKGSVATRFYIPKEATVSACRRVEHMLTSLGAPVELIYIERRAKEFCLPTPYTGELEYYDPAPGWVGVELETDEGVFQVVVPEGYAPR</sequence>
<name>A0A7L4P9J6_9CREN</name>
<comment type="similarity">
    <text evidence="1">Belongs to the CRISPR-associated protein Cas5 family. Subtype I-A/Apern subfamily.</text>
</comment>
<dbReference type="GeneID" id="5055972"/>
<dbReference type="AlphaFoldDB" id="A0A7L4P9J6"/>
<proteinExistence type="inferred from homology"/>
<protein>
    <submittedName>
        <fullName evidence="4">Type I-A CRISPR-associated protein Cas5</fullName>
    </submittedName>
</protein>
<dbReference type="NCBIfam" id="TIGR02593">
    <property type="entry name" value="CRISPR_cas5"/>
    <property type="match status" value="1"/>
</dbReference>